<protein>
    <submittedName>
        <fullName evidence="1">Sarcoplasmic calcium-binding protein like</fullName>
    </submittedName>
</protein>
<dbReference type="AlphaFoldDB" id="A0A8T0FD21"/>
<organism evidence="1 2">
    <name type="scientific">Argiope bruennichi</name>
    <name type="common">Wasp spider</name>
    <name type="synonym">Aranea bruennichi</name>
    <dbReference type="NCBI Taxonomy" id="94029"/>
    <lineage>
        <taxon>Eukaryota</taxon>
        <taxon>Metazoa</taxon>
        <taxon>Ecdysozoa</taxon>
        <taxon>Arthropoda</taxon>
        <taxon>Chelicerata</taxon>
        <taxon>Arachnida</taxon>
        <taxon>Araneae</taxon>
        <taxon>Araneomorphae</taxon>
        <taxon>Entelegynae</taxon>
        <taxon>Araneoidea</taxon>
        <taxon>Araneidae</taxon>
        <taxon>Argiope</taxon>
    </lineage>
</organism>
<name>A0A8T0FD21_ARGBR</name>
<gene>
    <name evidence="1" type="ORF">HNY73_009781</name>
</gene>
<accession>A0A8T0FD21</accession>
<dbReference type="Proteomes" id="UP000807504">
    <property type="component" value="Unassembled WGS sequence"/>
</dbReference>
<dbReference type="SUPFAM" id="SSF47473">
    <property type="entry name" value="EF-hand"/>
    <property type="match status" value="1"/>
</dbReference>
<reference evidence="1" key="1">
    <citation type="journal article" date="2020" name="bioRxiv">
        <title>Chromosome-level reference genome of the European wasp spider Argiope bruennichi: a resource for studies on range expansion and evolutionary adaptation.</title>
        <authorList>
            <person name="Sheffer M.M."/>
            <person name="Hoppe A."/>
            <person name="Krehenwinkel H."/>
            <person name="Uhl G."/>
            <person name="Kuss A.W."/>
            <person name="Jensen L."/>
            <person name="Jensen C."/>
            <person name="Gillespie R.G."/>
            <person name="Hoff K.J."/>
            <person name="Prost S."/>
        </authorList>
    </citation>
    <scope>NUCLEOTIDE SEQUENCE</scope>
</reference>
<sequence length="220" mass="26034">MNLTEASHLTKRSQLELIDRIILLHLHPDSQTQRKWDPLFVTNIYTHSTSSGKYTKIQRRGKLDEDVFKRWESILGKWWDELTHHADFNKDAVVEFDEWLKFFSNLGAQTKSHKELPDFLQTYLQLFFFIMDSNKDGLFCLKDYKKYLTAHNMDVSRAKECFETMVNLKTCNGNAMTSDRFRELVYDFWVSQDPNSPGKYICGTFDSSMLQELENMTKKK</sequence>
<evidence type="ECO:0000313" key="2">
    <source>
        <dbReference type="Proteomes" id="UP000807504"/>
    </source>
</evidence>
<proteinExistence type="predicted"/>
<dbReference type="InterPro" id="IPR011992">
    <property type="entry name" value="EF-hand-dom_pair"/>
</dbReference>
<keyword evidence="2" id="KW-1185">Reference proteome</keyword>
<dbReference type="Gene3D" id="1.10.238.10">
    <property type="entry name" value="EF-hand"/>
    <property type="match status" value="1"/>
</dbReference>
<reference evidence="1" key="2">
    <citation type="submission" date="2020-06" db="EMBL/GenBank/DDBJ databases">
        <authorList>
            <person name="Sheffer M."/>
        </authorList>
    </citation>
    <scope>NUCLEOTIDE SEQUENCE</scope>
</reference>
<comment type="caution">
    <text evidence="1">The sequence shown here is derived from an EMBL/GenBank/DDBJ whole genome shotgun (WGS) entry which is preliminary data.</text>
</comment>
<evidence type="ECO:0000313" key="1">
    <source>
        <dbReference type="EMBL" id="KAF8788255.1"/>
    </source>
</evidence>
<dbReference type="EMBL" id="JABXBU010000015">
    <property type="protein sequence ID" value="KAF8788255.1"/>
    <property type="molecule type" value="Genomic_DNA"/>
</dbReference>